<keyword evidence="2" id="KW-1185">Reference proteome</keyword>
<organism evidence="1 2">
    <name type="scientific">Ricinus communis</name>
    <name type="common">Castor bean</name>
    <dbReference type="NCBI Taxonomy" id="3988"/>
    <lineage>
        <taxon>Eukaryota</taxon>
        <taxon>Viridiplantae</taxon>
        <taxon>Streptophyta</taxon>
        <taxon>Embryophyta</taxon>
        <taxon>Tracheophyta</taxon>
        <taxon>Spermatophyta</taxon>
        <taxon>Magnoliopsida</taxon>
        <taxon>eudicotyledons</taxon>
        <taxon>Gunneridae</taxon>
        <taxon>Pentapetalae</taxon>
        <taxon>rosids</taxon>
        <taxon>fabids</taxon>
        <taxon>Malpighiales</taxon>
        <taxon>Euphorbiaceae</taxon>
        <taxon>Acalyphoideae</taxon>
        <taxon>Acalypheae</taxon>
        <taxon>Ricinus</taxon>
    </lineage>
</organism>
<protein>
    <submittedName>
        <fullName evidence="1">Uncharacterized protein</fullName>
    </submittedName>
</protein>
<dbReference type="Proteomes" id="UP000008311">
    <property type="component" value="Unassembled WGS sequence"/>
</dbReference>
<reference evidence="2" key="1">
    <citation type="journal article" date="2010" name="Nat. Biotechnol.">
        <title>Draft genome sequence of the oilseed species Ricinus communis.</title>
        <authorList>
            <person name="Chan A.P."/>
            <person name="Crabtree J."/>
            <person name="Zhao Q."/>
            <person name="Lorenzi H."/>
            <person name="Orvis J."/>
            <person name="Puiu D."/>
            <person name="Melake-Berhan A."/>
            <person name="Jones K.M."/>
            <person name="Redman J."/>
            <person name="Chen G."/>
            <person name="Cahoon E.B."/>
            <person name="Gedil M."/>
            <person name="Stanke M."/>
            <person name="Haas B.J."/>
            <person name="Wortman J.R."/>
            <person name="Fraser-Liggett C.M."/>
            <person name="Ravel J."/>
            <person name="Rabinowicz P.D."/>
        </authorList>
    </citation>
    <scope>NUCLEOTIDE SEQUENCE [LARGE SCALE GENOMIC DNA]</scope>
    <source>
        <strain evidence="2">cv. Hale</strain>
    </source>
</reference>
<proteinExistence type="predicted"/>
<dbReference type="InParanoid" id="B9SW29"/>
<evidence type="ECO:0000313" key="2">
    <source>
        <dbReference type="Proteomes" id="UP000008311"/>
    </source>
</evidence>
<dbReference type="AlphaFoldDB" id="B9SW29"/>
<name>B9SW29_RICCO</name>
<accession>B9SW29</accession>
<gene>
    <name evidence="1" type="ORF">RCOM_0657490</name>
</gene>
<sequence>MPPKTCSLLGKEVVESQDTDNTATTVEHGVHVPQVMEQIERQIEERASPQAPHTLDEAVPQLPTGQCCWEYRPNSYEAGLFRQGVPYGTAHGNGFQ</sequence>
<evidence type="ECO:0000313" key="1">
    <source>
        <dbReference type="EMBL" id="EEF32188.1"/>
    </source>
</evidence>
<dbReference type="EMBL" id="EQ974183">
    <property type="protein sequence ID" value="EEF32188.1"/>
    <property type="molecule type" value="Genomic_DNA"/>
</dbReference>